<reference evidence="2" key="1">
    <citation type="journal article" date="2022" name="Mol. Ecol. Resour.">
        <title>The genomes of chicory, endive, great burdock and yacon provide insights into Asteraceae palaeo-polyploidization history and plant inulin production.</title>
        <authorList>
            <person name="Fan W."/>
            <person name="Wang S."/>
            <person name="Wang H."/>
            <person name="Wang A."/>
            <person name="Jiang F."/>
            <person name="Liu H."/>
            <person name="Zhao H."/>
            <person name="Xu D."/>
            <person name="Zhang Y."/>
        </authorList>
    </citation>
    <scope>NUCLEOTIDE SEQUENCE [LARGE SCALE GENOMIC DNA]</scope>
    <source>
        <strain evidence="2">cv. Yunnan</strain>
    </source>
</reference>
<sequence length="90" mass="10339">MNDVNSKTDAIRVLSRITDGTLTRIKRSFRVKELAEMGQIIATDIYSFLLVFANTLKVFKIISLQKGSVVVDHLLRISNNQQKQLISRRY</sequence>
<protein>
    <submittedName>
        <fullName evidence="1">Uncharacterized protein</fullName>
    </submittedName>
</protein>
<name>A0ACB9J208_9ASTR</name>
<accession>A0ACB9J208</accession>
<dbReference type="Proteomes" id="UP001056120">
    <property type="component" value="Linkage Group LG06"/>
</dbReference>
<keyword evidence="2" id="KW-1185">Reference proteome</keyword>
<dbReference type="EMBL" id="CM042023">
    <property type="protein sequence ID" value="KAI3813738.1"/>
    <property type="molecule type" value="Genomic_DNA"/>
</dbReference>
<gene>
    <name evidence="1" type="ORF">L1987_18469</name>
</gene>
<reference evidence="1 2" key="2">
    <citation type="journal article" date="2022" name="Mol. Ecol. Resour.">
        <title>The genomes of chicory, endive, great burdock and yacon provide insights into Asteraceae paleo-polyploidization history and plant inulin production.</title>
        <authorList>
            <person name="Fan W."/>
            <person name="Wang S."/>
            <person name="Wang H."/>
            <person name="Wang A."/>
            <person name="Jiang F."/>
            <person name="Liu H."/>
            <person name="Zhao H."/>
            <person name="Xu D."/>
            <person name="Zhang Y."/>
        </authorList>
    </citation>
    <scope>NUCLEOTIDE SEQUENCE [LARGE SCALE GENOMIC DNA]</scope>
    <source>
        <strain evidence="2">cv. Yunnan</strain>
        <tissue evidence="1">Leaves</tissue>
    </source>
</reference>
<proteinExistence type="predicted"/>
<comment type="caution">
    <text evidence="1">The sequence shown here is derived from an EMBL/GenBank/DDBJ whole genome shotgun (WGS) entry which is preliminary data.</text>
</comment>
<organism evidence="1 2">
    <name type="scientific">Smallanthus sonchifolius</name>
    <dbReference type="NCBI Taxonomy" id="185202"/>
    <lineage>
        <taxon>Eukaryota</taxon>
        <taxon>Viridiplantae</taxon>
        <taxon>Streptophyta</taxon>
        <taxon>Embryophyta</taxon>
        <taxon>Tracheophyta</taxon>
        <taxon>Spermatophyta</taxon>
        <taxon>Magnoliopsida</taxon>
        <taxon>eudicotyledons</taxon>
        <taxon>Gunneridae</taxon>
        <taxon>Pentapetalae</taxon>
        <taxon>asterids</taxon>
        <taxon>campanulids</taxon>
        <taxon>Asterales</taxon>
        <taxon>Asteraceae</taxon>
        <taxon>Asteroideae</taxon>
        <taxon>Heliantheae alliance</taxon>
        <taxon>Millerieae</taxon>
        <taxon>Smallanthus</taxon>
    </lineage>
</organism>
<evidence type="ECO:0000313" key="1">
    <source>
        <dbReference type="EMBL" id="KAI3813738.1"/>
    </source>
</evidence>
<evidence type="ECO:0000313" key="2">
    <source>
        <dbReference type="Proteomes" id="UP001056120"/>
    </source>
</evidence>